<dbReference type="Proteomes" id="UP000694864">
    <property type="component" value="Chromosome 15"/>
</dbReference>
<dbReference type="InterPro" id="IPR017451">
    <property type="entry name" value="F-box-assoc_interact_dom"/>
</dbReference>
<reference evidence="2" key="1">
    <citation type="journal article" date="2014" name="Nat. Commun.">
        <title>The emerging biofuel crop Camelina sativa retains a highly undifferentiated hexaploid genome structure.</title>
        <authorList>
            <person name="Kagale S."/>
            <person name="Koh C."/>
            <person name="Nixon J."/>
            <person name="Bollina V."/>
            <person name="Clarke W.E."/>
            <person name="Tuteja R."/>
            <person name="Spillane C."/>
            <person name="Robinson S.J."/>
            <person name="Links M.G."/>
            <person name="Clarke C."/>
            <person name="Higgins E.E."/>
            <person name="Huebert T."/>
            <person name="Sharpe A.G."/>
            <person name="Parkin I.A."/>
        </authorList>
    </citation>
    <scope>NUCLEOTIDE SEQUENCE [LARGE SCALE GENOMIC DNA]</scope>
    <source>
        <strain evidence="2">cv. DH55</strain>
    </source>
</reference>
<dbReference type="GeneID" id="109129087"/>
<proteinExistence type="predicted"/>
<keyword evidence="2" id="KW-1185">Reference proteome</keyword>
<evidence type="ECO:0000313" key="2">
    <source>
        <dbReference type="Proteomes" id="UP000694864"/>
    </source>
</evidence>
<accession>A0ABM1QZQ8</accession>
<dbReference type="NCBIfam" id="TIGR01640">
    <property type="entry name" value="F_box_assoc_1"/>
    <property type="match status" value="1"/>
</dbReference>
<dbReference type="RefSeq" id="XP_019092246.1">
    <property type="nucleotide sequence ID" value="XM_019236701.1"/>
</dbReference>
<gene>
    <name evidence="3" type="primary">LOC109129087</name>
</gene>
<name>A0ABM1QZQ8_CAMSA</name>
<dbReference type="InterPro" id="IPR006527">
    <property type="entry name" value="F-box-assoc_dom_typ1"/>
</dbReference>
<reference evidence="3" key="2">
    <citation type="submission" date="2025-08" db="UniProtKB">
        <authorList>
            <consortium name="RefSeq"/>
        </authorList>
    </citation>
    <scope>IDENTIFICATION</scope>
    <source>
        <tissue evidence="3">Leaf</tissue>
    </source>
</reference>
<evidence type="ECO:0000313" key="3">
    <source>
        <dbReference type="RefSeq" id="XP_019092246.1"/>
    </source>
</evidence>
<sequence>MQTRHGHKQNEYYALGSYQDSKAGDKSYKILCYWGYMIDKGFEIYEFNSNSWRVLDATPDCNLECIDNGKFLKGKERFGRLPLPSQCTEADYLVVALSVFRQEKVSVLVHPINTSSRTEIWVTNDIDETEKVSWSMLVAVDLNLVTDCFRCVSVSFLVGEDKKVLVCIDNGTDGNNMVFIVGLDNQVRQVNLGLASNWPFLFSYVPSLTQIHPE</sequence>
<protein>
    <submittedName>
        <fullName evidence="3">Probable F-box protein At5g47300</fullName>
    </submittedName>
</protein>
<organism evidence="2 3">
    <name type="scientific">Camelina sativa</name>
    <name type="common">False flax</name>
    <name type="synonym">Myagrum sativum</name>
    <dbReference type="NCBI Taxonomy" id="90675"/>
    <lineage>
        <taxon>Eukaryota</taxon>
        <taxon>Viridiplantae</taxon>
        <taxon>Streptophyta</taxon>
        <taxon>Embryophyta</taxon>
        <taxon>Tracheophyta</taxon>
        <taxon>Spermatophyta</taxon>
        <taxon>Magnoliopsida</taxon>
        <taxon>eudicotyledons</taxon>
        <taxon>Gunneridae</taxon>
        <taxon>Pentapetalae</taxon>
        <taxon>rosids</taxon>
        <taxon>malvids</taxon>
        <taxon>Brassicales</taxon>
        <taxon>Brassicaceae</taxon>
        <taxon>Camelineae</taxon>
        <taxon>Camelina</taxon>
    </lineage>
</organism>
<dbReference type="Pfam" id="PF07734">
    <property type="entry name" value="FBA_1"/>
    <property type="match status" value="2"/>
</dbReference>
<evidence type="ECO:0000259" key="1">
    <source>
        <dbReference type="Pfam" id="PF07734"/>
    </source>
</evidence>
<feature type="domain" description="F-box associated beta-propeller type 1" evidence="1">
    <location>
        <begin position="75"/>
        <end position="211"/>
    </location>
</feature>
<feature type="domain" description="F-box associated beta-propeller type 1" evidence="1">
    <location>
        <begin position="2"/>
        <end position="74"/>
    </location>
</feature>